<dbReference type="EMBL" id="FOBS01000013">
    <property type="protein sequence ID" value="SEM40043.1"/>
    <property type="molecule type" value="Genomic_DNA"/>
</dbReference>
<dbReference type="InterPro" id="IPR003016">
    <property type="entry name" value="2-oxoA_DH_lipoyl-BS"/>
</dbReference>
<comment type="function">
    <text evidence="3">The glycine cleavage system catalyzes the degradation of glycine. The H protein shuttles the methylamine group of glycine from the P protein to the T protein.</text>
</comment>
<evidence type="ECO:0000313" key="7">
    <source>
        <dbReference type="Proteomes" id="UP000198744"/>
    </source>
</evidence>
<dbReference type="SUPFAM" id="SSF51230">
    <property type="entry name" value="Single hybrid motif"/>
    <property type="match status" value="1"/>
</dbReference>
<dbReference type="GO" id="GO:0005960">
    <property type="term" value="C:glycine cleavage complex"/>
    <property type="evidence" value="ECO:0007669"/>
    <property type="project" value="InterPro"/>
</dbReference>
<comment type="similarity">
    <text evidence="1 3">Belongs to the GcvH family.</text>
</comment>
<dbReference type="NCBIfam" id="NF002270">
    <property type="entry name" value="PRK01202.1"/>
    <property type="match status" value="1"/>
</dbReference>
<reference evidence="6 7" key="1">
    <citation type="submission" date="2016-10" db="EMBL/GenBank/DDBJ databases">
        <authorList>
            <person name="de Groot N.N."/>
        </authorList>
    </citation>
    <scope>NUCLEOTIDE SEQUENCE [LARGE SCALE GENOMIC DNA]</scope>
    <source>
        <strain evidence="6 7">DSM 8423</strain>
    </source>
</reference>
<evidence type="ECO:0000256" key="4">
    <source>
        <dbReference type="PIRSR" id="PIRSR617453-50"/>
    </source>
</evidence>
<dbReference type="PROSITE" id="PS00189">
    <property type="entry name" value="LIPOYL"/>
    <property type="match status" value="1"/>
</dbReference>
<dbReference type="PROSITE" id="PS50968">
    <property type="entry name" value="BIOTINYL_LIPOYL"/>
    <property type="match status" value="1"/>
</dbReference>
<dbReference type="InterPro" id="IPR002930">
    <property type="entry name" value="GCV_H"/>
</dbReference>
<evidence type="ECO:0000256" key="3">
    <source>
        <dbReference type="HAMAP-Rule" id="MF_00272"/>
    </source>
</evidence>
<dbReference type="Proteomes" id="UP000198744">
    <property type="component" value="Unassembled WGS sequence"/>
</dbReference>
<keyword evidence="2 3" id="KW-0450">Lipoyl</keyword>
<dbReference type="Gene3D" id="2.40.50.100">
    <property type="match status" value="1"/>
</dbReference>
<evidence type="ECO:0000256" key="1">
    <source>
        <dbReference type="ARBA" id="ARBA00009249"/>
    </source>
</evidence>
<dbReference type="STRING" id="43775.SAMN04489760_11368"/>
<dbReference type="GO" id="GO:0009249">
    <property type="term" value="P:protein lipoylation"/>
    <property type="evidence" value="ECO:0007669"/>
    <property type="project" value="TreeGrafter"/>
</dbReference>
<dbReference type="InterPro" id="IPR011053">
    <property type="entry name" value="Single_hybrid_motif"/>
</dbReference>
<feature type="domain" description="Lipoyl-binding" evidence="5">
    <location>
        <begin position="28"/>
        <end position="110"/>
    </location>
</feature>
<dbReference type="NCBIfam" id="TIGR00527">
    <property type="entry name" value="gcvH"/>
    <property type="match status" value="1"/>
</dbReference>
<evidence type="ECO:0000259" key="5">
    <source>
        <dbReference type="PROSITE" id="PS50968"/>
    </source>
</evidence>
<comment type="cofactor">
    <cofactor evidence="3">
        <name>(R)-lipoate</name>
        <dbReference type="ChEBI" id="CHEBI:83088"/>
    </cofactor>
    <text evidence="3">Binds 1 lipoyl cofactor covalently.</text>
</comment>
<dbReference type="InterPro" id="IPR033753">
    <property type="entry name" value="GCV_H/Fam206"/>
</dbReference>
<dbReference type="CDD" id="cd06848">
    <property type="entry name" value="GCS_H"/>
    <property type="match status" value="1"/>
</dbReference>
<dbReference type="OrthoDB" id="9796712at2"/>
<dbReference type="HAMAP" id="MF_00272">
    <property type="entry name" value="GcvH"/>
    <property type="match status" value="1"/>
</dbReference>
<dbReference type="PANTHER" id="PTHR11715:SF3">
    <property type="entry name" value="GLYCINE CLEAVAGE SYSTEM H PROTEIN-RELATED"/>
    <property type="match status" value="1"/>
</dbReference>
<name>A0A1H7Y225_9BACT</name>
<dbReference type="InterPro" id="IPR017453">
    <property type="entry name" value="GCV_H_sub"/>
</dbReference>
<gene>
    <name evidence="3" type="primary">gcvH</name>
    <name evidence="6" type="ORF">SAMN04489760_11368</name>
</gene>
<protein>
    <recommendedName>
        <fullName evidence="3">Glycine cleavage system H protein</fullName>
    </recommendedName>
</protein>
<feature type="modified residue" description="N6-lipoyllysine" evidence="3 4">
    <location>
        <position position="69"/>
    </location>
</feature>
<dbReference type="PANTHER" id="PTHR11715">
    <property type="entry name" value="GLYCINE CLEAVAGE SYSTEM H PROTEIN"/>
    <property type="match status" value="1"/>
</dbReference>
<dbReference type="GO" id="GO:0019464">
    <property type="term" value="P:glycine decarboxylation via glycine cleavage system"/>
    <property type="evidence" value="ECO:0007669"/>
    <property type="project" value="UniProtKB-UniRule"/>
</dbReference>
<dbReference type="InterPro" id="IPR000089">
    <property type="entry name" value="Biotin_lipoyl"/>
</dbReference>
<evidence type="ECO:0000313" key="6">
    <source>
        <dbReference type="EMBL" id="SEM40043.1"/>
    </source>
</evidence>
<evidence type="ECO:0000256" key="2">
    <source>
        <dbReference type="ARBA" id="ARBA00022823"/>
    </source>
</evidence>
<dbReference type="RefSeq" id="WP_093883595.1">
    <property type="nucleotide sequence ID" value="NZ_FOBS01000013.1"/>
</dbReference>
<organism evidence="6 7">
    <name type="scientific">Syntrophus gentianae</name>
    <dbReference type="NCBI Taxonomy" id="43775"/>
    <lineage>
        <taxon>Bacteria</taxon>
        <taxon>Pseudomonadati</taxon>
        <taxon>Thermodesulfobacteriota</taxon>
        <taxon>Syntrophia</taxon>
        <taxon>Syntrophales</taxon>
        <taxon>Syntrophaceae</taxon>
        <taxon>Syntrophus</taxon>
    </lineage>
</organism>
<dbReference type="AlphaFoldDB" id="A0A1H7Y225"/>
<accession>A0A1H7Y225</accession>
<dbReference type="GO" id="GO:0005829">
    <property type="term" value="C:cytosol"/>
    <property type="evidence" value="ECO:0007669"/>
    <property type="project" value="TreeGrafter"/>
</dbReference>
<keyword evidence="7" id="KW-1185">Reference proteome</keyword>
<proteinExistence type="inferred from homology"/>
<comment type="subunit">
    <text evidence="3">The glycine cleavage system is composed of four proteins: P, T, L and H.</text>
</comment>
<dbReference type="Pfam" id="PF01597">
    <property type="entry name" value="GCV_H"/>
    <property type="match status" value="1"/>
</dbReference>
<sequence length="135" mass="14944">MKEINELNLPENVRYTEDHEWARRDGDVVFIGITDYAQDQLGDIVFVEVPEVGTVFEQKEECGTIESVKAVAPIFLPVSGEIAAVNAALEDAPELVNSSPYLDGWIAKIKFGDPSELESLLDRKAYLELLTGMGE</sequence>